<evidence type="ECO:0000259" key="1">
    <source>
        <dbReference type="Pfam" id="PF13248"/>
    </source>
</evidence>
<dbReference type="InterPro" id="IPR033880">
    <property type="entry name" value="SPFH_YdjI"/>
</dbReference>
<evidence type="ECO:0000313" key="3">
    <source>
        <dbReference type="EMBL" id="SHH39836.1"/>
    </source>
</evidence>
<accession>A0A1M5SMT9</accession>
<evidence type="ECO:0000313" key="4">
    <source>
        <dbReference type="Proteomes" id="UP000184389"/>
    </source>
</evidence>
<keyword evidence="3" id="KW-0645">Protease</keyword>
<dbReference type="STRING" id="1123281.SAMN02745180_00220"/>
<dbReference type="PANTHER" id="PTHR37826">
    <property type="entry name" value="FLOTILLIN BAND_7_5 DOMAIN PROTEIN"/>
    <property type="match status" value="1"/>
</dbReference>
<dbReference type="InterPro" id="IPR059113">
    <property type="entry name" value="Znf_ribbon"/>
</dbReference>
<dbReference type="GO" id="GO:0008233">
    <property type="term" value="F:peptidase activity"/>
    <property type="evidence" value="ECO:0007669"/>
    <property type="project" value="UniProtKB-KW"/>
</dbReference>
<dbReference type="OrthoDB" id="9788304at2"/>
<feature type="domain" description="SPFH" evidence="2">
    <location>
        <begin position="27"/>
        <end position="230"/>
    </location>
</feature>
<dbReference type="CDD" id="cd03408">
    <property type="entry name" value="SPFH_like_u1"/>
    <property type="match status" value="1"/>
</dbReference>
<dbReference type="GO" id="GO:0006508">
    <property type="term" value="P:proteolysis"/>
    <property type="evidence" value="ECO:0007669"/>
    <property type="project" value="UniProtKB-KW"/>
</dbReference>
<dbReference type="Proteomes" id="UP000184389">
    <property type="component" value="Unassembled WGS sequence"/>
</dbReference>
<dbReference type="EMBL" id="FQXR01000002">
    <property type="protein sequence ID" value="SHH39836.1"/>
    <property type="molecule type" value="Genomic_DNA"/>
</dbReference>
<dbReference type="PANTHER" id="PTHR37826:SF2">
    <property type="entry name" value="ZINC-RIBBON DOMAIN-CONTAINING PROTEIN"/>
    <property type="match status" value="1"/>
</dbReference>
<gene>
    <name evidence="3" type="ORF">SAMN02745180_00220</name>
</gene>
<dbReference type="Pfam" id="PF13421">
    <property type="entry name" value="Band_7_1"/>
    <property type="match status" value="1"/>
</dbReference>
<dbReference type="RefSeq" id="WP_072742684.1">
    <property type="nucleotide sequence ID" value="NZ_FQXR01000002.1"/>
</dbReference>
<dbReference type="Pfam" id="PF13248">
    <property type="entry name" value="Zn_ribbon_3"/>
    <property type="match status" value="1"/>
</dbReference>
<proteinExistence type="predicted"/>
<dbReference type="InterPro" id="IPR036013">
    <property type="entry name" value="Band_7/SPFH_dom_sf"/>
</dbReference>
<organism evidence="3 4">
    <name type="scientific">Sporanaerobacter acetigenes DSM 13106</name>
    <dbReference type="NCBI Taxonomy" id="1123281"/>
    <lineage>
        <taxon>Bacteria</taxon>
        <taxon>Bacillati</taxon>
        <taxon>Bacillota</taxon>
        <taxon>Tissierellia</taxon>
        <taxon>Tissierellales</taxon>
        <taxon>Sporanaerobacteraceae</taxon>
        <taxon>Sporanaerobacter</taxon>
    </lineage>
</organism>
<sequence length="317" mass="35361">MALFKNQFANVVEWKEFRDDMIFWKWNNDEIKKGSKLIIRPGQDAIFLYNGKIEGIFQDEGEYDIETQIIPFLSTLKGFKFGFNTGMRAEVLFVNTKEFVVKWGTKNAINIPTPQLPGGMPVRSNGTFTFKVNDYVALIDKIAGVKNSYLVEDVKIRITAVLDELLMKWISKEGKDMFNLQANASEIGRGIKEDLDMKIIDDGMTITGFNIMSFNYPEEIQDMINKTASHSMIGDLGKYQQVSMVDGISSGKVKGGGTAADMAGMMMGMNIAKEMMENMNNNSNSNSNSNKKPNFCPNCGAKTEGANFCPNCGQKLA</sequence>
<dbReference type="AlphaFoldDB" id="A0A1M5SMT9"/>
<dbReference type="SUPFAM" id="SSF117892">
    <property type="entry name" value="Band 7/SPFH domain"/>
    <property type="match status" value="1"/>
</dbReference>
<keyword evidence="4" id="KW-1185">Reference proteome</keyword>
<protein>
    <submittedName>
        <fullName evidence="3">Membrane protease subunit, stomatin/prohibitin family, contains C-terminal Zn-ribbon domain</fullName>
    </submittedName>
</protein>
<reference evidence="3 4" key="1">
    <citation type="submission" date="2016-11" db="EMBL/GenBank/DDBJ databases">
        <authorList>
            <person name="Jaros S."/>
            <person name="Januszkiewicz K."/>
            <person name="Wedrychowicz H."/>
        </authorList>
    </citation>
    <scope>NUCLEOTIDE SEQUENCE [LARGE SCALE GENOMIC DNA]</scope>
    <source>
        <strain evidence="3 4">DSM 13106</strain>
    </source>
</reference>
<feature type="domain" description="Putative zinc-ribbon" evidence="1">
    <location>
        <begin position="296"/>
        <end position="316"/>
    </location>
</feature>
<keyword evidence="3" id="KW-0378">Hydrolase</keyword>
<evidence type="ECO:0000259" key="2">
    <source>
        <dbReference type="Pfam" id="PF13421"/>
    </source>
</evidence>
<name>A0A1M5SMT9_9FIRM</name>